<organism evidence="1 2">
    <name type="scientific">Nonomuraea salmonea</name>
    <dbReference type="NCBI Taxonomy" id="46181"/>
    <lineage>
        <taxon>Bacteria</taxon>
        <taxon>Bacillati</taxon>
        <taxon>Actinomycetota</taxon>
        <taxon>Actinomycetes</taxon>
        <taxon>Streptosporangiales</taxon>
        <taxon>Streptosporangiaceae</taxon>
        <taxon>Nonomuraea</taxon>
    </lineage>
</organism>
<protein>
    <submittedName>
        <fullName evidence="1">Uncharacterized protein</fullName>
    </submittedName>
</protein>
<gene>
    <name evidence="1" type="ORF">ACFFR3_46240</name>
</gene>
<accession>A0ABV5P2Y7</accession>
<dbReference type="EMBL" id="JBHMCF010000057">
    <property type="protein sequence ID" value="MFB9476938.1"/>
    <property type="molecule type" value="Genomic_DNA"/>
</dbReference>
<name>A0ABV5P2Y7_9ACTN</name>
<dbReference type="Proteomes" id="UP001589568">
    <property type="component" value="Unassembled WGS sequence"/>
</dbReference>
<dbReference type="RefSeq" id="WP_345410436.1">
    <property type="nucleotide sequence ID" value="NZ_BAAAXS010000002.1"/>
</dbReference>
<evidence type="ECO:0000313" key="1">
    <source>
        <dbReference type="EMBL" id="MFB9476938.1"/>
    </source>
</evidence>
<keyword evidence="2" id="KW-1185">Reference proteome</keyword>
<sequence length="114" mass="13382">MDEAVPDEPSPERWARTRRKHRRVLEVEALLEVLRSDLYGEIKGLLRDLPVRGGRPRVVKELGLDGSTRQYTWVRWIDQLDLASRERRMEDQRAEMGVAVEQIEALKRLLGYDD</sequence>
<reference evidence="1 2" key="1">
    <citation type="submission" date="2024-09" db="EMBL/GenBank/DDBJ databases">
        <authorList>
            <person name="Sun Q."/>
            <person name="Mori K."/>
        </authorList>
    </citation>
    <scope>NUCLEOTIDE SEQUENCE [LARGE SCALE GENOMIC DNA]</scope>
    <source>
        <strain evidence="1 2">JCM 3324</strain>
    </source>
</reference>
<comment type="caution">
    <text evidence="1">The sequence shown here is derived from an EMBL/GenBank/DDBJ whole genome shotgun (WGS) entry which is preliminary data.</text>
</comment>
<evidence type="ECO:0000313" key="2">
    <source>
        <dbReference type="Proteomes" id="UP001589568"/>
    </source>
</evidence>
<proteinExistence type="predicted"/>